<dbReference type="InterPro" id="IPR052913">
    <property type="entry name" value="Glycopeptide_resist_protein"/>
</dbReference>
<organism evidence="3 4">
    <name type="scientific">Candidatus Roizmanbacteria bacterium RIFCSPLOWO2_02_FULL_36_11</name>
    <dbReference type="NCBI Taxonomy" id="1802071"/>
    <lineage>
        <taxon>Bacteria</taxon>
        <taxon>Candidatus Roizmaniibacteriota</taxon>
    </lineage>
</organism>
<dbReference type="PANTHER" id="PTHR35788:SF1">
    <property type="entry name" value="EXPORTED PROTEIN"/>
    <property type="match status" value="1"/>
</dbReference>
<dbReference type="EMBL" id="MGAV01000021">
    <property type="protein sequence ID" value="OGK53298.1"/>
    <property type="molecule type" value="Genomic_DNA"/>
</dbReference>
<gene>
    <name evidence="3" type="ORF">A3H78_03265</name>
</gene>
<feature type="domain" description="YoaR-like putative peptidoglycan binding" evidence="2">
    <location>
        <begin position="87"/>
        <end position="202"/>
    </location>
</feature>
<proteinExistence type="predicted"/>
<protein>
    <recommendedName>
        <fullName evidence="2">YoaR-like putative peptidoglycan binding domain-containing protein</fullName>
    </recommendedName>
</protein>
<dbReference type="AlphaFoldDB" id="A0A1F7JCF4"/>
<feature type="transmembrane region" description="Helical" evidence="1">
    <location>
        <begin position="12"/>
        <end position="30"/>
    </location>
</feature>
<keyword evidence="1" id="KW-0812">Transmembrane</keyword>
<reference evidence="3 4" key="1">
    <citation type="journal article" date="2016" name="Nat. Commun.">
        <title>Thousands of microbial genomes shed light on interconnected biogeochemical processes in an aquifer system.</title>
        <authorList>
            <person name="Anantharaman K."/>
            <person name="Brown C.T."/>
            <person name="Hug L.A."/>
            <person name="Sharon I."/>
            <person name="Castelle C.J."/>
            <person name="Probst A.J."/>
            <person name="Thomas B.C."/>
            <person name="Singh A."/>
            <person name="Wilkins M.J."/>
            <person name="Karaoz U."/>
            <person name="Brodie E.L."/>
            <person name="Williams K.H."/>
            <person name="Hubbard S.S."/>
            <person name="Banfield J.F."/>
        </authorList>
    </citation>
    <scope>NUCLEOTIDE SEQUENCE [LARGE SCALE GENOMIC DNA]</scope>
</reference>
<dbReference type="InterPro" id="IPR007391">
    <property type="entry name" value="Vancomycin_resist_VanW"/>
</dbReference>
<evidence type="ECO:0000259" key="2">
    <source>
        <dbReference type="Pfam" id="PF12229"/>
    </source>
</evidence>
<accession>A0A1F7JCF4</accession>
<evidence type="ECO:0000256" key="1">
    <source>
        <dbReference type="SAM" id="Phobius"/>
    </source>
</evidence>
<keyword evidence="1" id="KW-1133">Transmembrane helix</keyword>
<dbReference type="Pfam" id="PF12229">
    <property type="entry name" value="PG_binding_4"/>
    <property type="match status" value="1"/>
</dbReference>
<evidence type="ECO:0000313" key="4">
    <source>
        <dbReference type="Proteomes" id="UP000177418"/>
    </source>
</evidence>
<comment type="caution">
    <text evidence="3">The sequence shown here is derived from an EMBL/GenBank/DDBJ whole genome shotgun (WGS) entry which is preliminary data.</text>
</comment>
<keyword evidence="1" id="KW-0472">Membrane</keyword>
<name>A0A1F7JCF4_9BACT</name>
<dbReference type="Pfam" id="PF04294">
    <property type="entry name" value="VanW"/>
    <property type="match status" value="1"/>
</dbReference>
<sequence>MKKIVIFVLKSFFVASFVFFVVTLIFIVFISNKVSNLQGKIYPNVVVDNVNFGGKNVNDVKKYLVTKKKRLRDITLEINYHDLQVATISGQDINFDLNIDETANQAYGIGRDQNLILKWQKRLESLLNLRKFTFKSILSFTEKPMYDSLSDLEVTYNVKPQDALFRFENGKVTAFKIEQNGLQIDKEAAIAQFKDIVSKVDKQQYFKIIIKDQIISPKITLASINSYGIVEKIGEGKSNYKGSIPGRIHNVILASSKFDGVLIPKDENFSFNNTIGDISADTGYLQAYIIKDGRTILGDGGGVCQVSTTLFRAALNSGLPITKRTAHAYRVHYYENDSKPGFDATVFSPSTDFRFANDTPAYILIQRELDKTTMDLKFVFYGKKDGRIARISGARLYDSVPPPEPLNQDDPTLKKGEVKQVDWAAWGAKTVFNYTVVKDGKEAINKDFFSNFKPWRAIYLVGTGE</sequence>
<dbReference type="PANTHER" id="PTHR35788">
    <property type="entry name" value="EXPORTED PROTEIN-RELATED"/>
    <property type="match status" value="1"/>
</dbReference>
<dbReference type="Proteomes" id="UP000177418">
    <property type="component" value="Unassembled WGS sequence"/>
</dbReference>
<evidence type="ECO:0000313" key="3">
    <source>
        <dbReference type="EMBL" id="OGK53298.1"/>
    </source>
</evidence>
<dbReference type="InterPro" id="IPR022029">
    <property type="entry name" value="YoaR-like_PG-bd"/>
</dbReference>